<dbReference type="Proteomes" id="UP000634136">
    <property type="component" value="Unassembled WGS sequence"/>
</dbReference>
<accession>A0A835CGI4</accession>
<dbReference type="EMBL" id="JAAIUW010000002">
    <property type="protein sequence ID" value="KAF7842201.1"/>
    <property type="molecule type" value="Genomic_DNA"/>
</dbReference>
<keyword evidence="2" id="KW-1185">Reference proteome</keyword>
<protein>
    <submittedName>
        <fullName evidence="1">Uncharacterized protein</fullName>
    </submittedName>
</protein>
<evidence type="ECO:0000313" key="1">
    <source>
        <dbReference type="EMBL" id="KAF7842201.1"/>
    </source>
</evidence>
<gene>
    <name evidence="1" type="ORF">G2W53_004499</name>
</gene>
<reference evidence="1" key="1">
    <citation type="submission" date="2020-09" db="EMBL/GenBank/DDBJ databases">
        <title>Genome-Enabled Discovery of Anthraquinone Biosynthesis in Senna tora.</title>
        <authorList>
            <person name="Kang S.-H."/>
            <person name="Pandey R.P."/>
            <person name="Lee C.-M."/>
            <person name="Sim J.-S."/>
            <person name="Jeong J.-T."/>
            <person name="Choi B.-S."/>
            <person name="Jung M."/>
            <person name="Ginzburg D."/>
            <person name="Zhao K."/>
            <person name="Won S.Y."/>
            <person name="Oh T.-J."/>
            <person name="Yu Y."/>
            <person name="Kim N.-H."/>
            <person name="Lee O.R."/>
            <person name="Lee T.-H."/>
            <person name="Bashyal P."/>
            <person name="Kim T.-S."/>
            <person name="Lee W.-H."/>
            <person name="Kawkins C."/>
            <person name="Kim C.-K."/>
            <person name="Kim J.S."/>
            <person name="Ahn B.O."/>
            <person name="Rhee S.Y."/>
            <person name="Sohng J.K."/>
        </authorList>
    </citation>
    <scope>NUCLEOTIDE SEQUENCE</scope>
    <source>
        <tissue evidence="1">Leaf</tissue>
    </source>
</reference>
<dbReference type="AlphaFoldDB" id="A0A835CGI4"/>
<sequence>MKKFLMPILLSSRKHVLHQTLLLTCERSIPLRVRHNTISLGHEIVWLKHLIVVLNLIIDERKFTGIPLHRKFYGYQSVIFLLWGRE</sequence>
<comment type="caution">
    <text evidence="1">The sequence shown here is derived from an EMBL/GenBank/DDBJ whole genome shotgun (WGS) entry which is preliminary data.</text>
</comment>
<evidence type="ECO:0000313" key="2">
    <source>
        <dbReference type="Proteomes" id="UP000634136"/>
    </source>
</evidence>
<organism evidence="1 2">
    <name type="scientific">Senna tora</name>
    <dbReference type="NCBI Taxonomy" id="362788"/>
    <lineage>
        <taxon>Eukaryota</taxon>
        <taxon>Viridiplantae</taxon>
        <taxon>Streptophyta</taxon>
        <taxon>Embryophyta</taxon>
        <taxon>Tracheophyta</taxon>
        <taxon>Spermatophyta</taxon>
        <taxon>Magnoliopsida</taxon>
        <taxon>eudicotyledons</taxon>
        <taxon>Gunneridae</taxon>
        <taxon>Pentapetalae</taxon>
        <taxon>rosids</taxon>
        <taxon>fabids</taxon>
        <taxon>Fabales</taxon>
        <taxon>Fabaceae</taxon>
        <taxon>Caesalpinioideae</taxon>
        <taxon>Cassia clade</taxon>
        <taxon>Senna</taxon>
    </lineage>
</organism>
<name>A0A835CGI4_9FABA</name>
<proteinExistence type="predicted"/>